<dbReference type="SMART" id="SM00360">
    <property type="entry name" value="RRM"/>
    <property type="match status" value="2"/>
</dbReference>
<feature type="compositionally biased region" description="Basic and acidic residues" evidence="6">
    <location>
        <begin position="1"/>
        <end position="13"/>
    </location>
</feature>
<dbReference type="PANTHER" id="PTHR48039">
    <property type="entry name" value="RNA-BINDING MOTIF PROTEIN 14B"/>
    <property type="match status" value="1"/>
</dbReference>
<evidence type="ECO:0000256" key="6">
    <source>
        <dbReference type="SAM" id="MobiDB-lite"/>
    </source>
</evidence>
<dbReference type="InterPro" id="IPR012677">
    <property type="entry name" value="Nucleotide-bd_a/b_plait_sf"/>
</dbReference>
<evidence type="ECO:0000256" key="1">
    <source>
        <dbReference type="ARBA" id="ARBA00004123"/>
    </source>
</evidence>
<reference evidence="8" key="1">
    <citation type="submission" date="2022-01" db="EMBL/GenBank/DDBJ databases">
        <authorList>
            <person name="King R."/>
        </authorList>
    </citation>
    <scope>NUCLEOTIDE SEQUENCE</scope>
</reference>
<dbReference type="Proteomes" id="UP001153620">
    <property type="component" value="Chromosome 3"/>
</dbReference>
<organism evidence="8 9">
    <name type="scientific">Chironomus riparius</name>
    <dbReference type="NCBI Taxonomy" id="315576"/>
    <lineage>
        <taxon>Eukaryota</taxon>
        <taxon>Metazoa</taxon>
        <taxon>Ecdysozoa</taxon>
        <taxon>Arthropoda</taxon>
        <taxon>Hexapoda</taxon>
        <taxon>Insecta</taxon>
        <taxon>Pterygota</taxon>
        <taxon>Neoptera</taxon>
        <taxon>Endopterygota</taxon>
        <taxon>Diptera</taxon>
        <taxon>Nematocera</taxon>
        <taxon>Chironomoidea</taxon>
        <taxon>Chironomidae</taxon>
        <taxon>Chironominae</taxon>
        <taxon>Chironomus</taxon>
    </lineage>
</organism>
<keyword evidence="2" id="KW-0677">Repeat</keyword>
<dbReference type="PANTHER" id="PTHR48039:SF5">
    <property type="entry name" value="RNA-BINDING PROTEIN 28"/>
    <property type="match status" value="1"/>
</dbReference>
<dbReference type="GO" id="GO:0003729">
    <property type="term" value="F:mRNA binding"/>
    <property type="evidence" value="ECO:0007669"/>
    <property type="project" value="TreeGrafter"/>
</dbReference>
<feature type="domain" description="RRM" evidence="7">
    <location>
        <begin position="184"/>
        <end position="293"/>
    </location>
</feature>
<dbReference type="EMBL" id="OU895879">
    <property type="protein sequence ID" value="CAH1727832.1"/>
    <property type="molecule type" value="Genomic_DNA"/>
</dbReference>
<gene>
    <name evidence="8" type="ORF">CHIRRI_LOCUS10063</name>
</gene>
<sequence>MDSDEKDSIKNESIEEELEPVRKKKKISREDDHEYTVFIKNLSFDSTNEDLKECFKKFGNVNYALIVRDNVSGHSRGTGFVQFEKKESVEICLNQAGKIVLQDFTLDLMPALPKTKVKAIEKEKEAKKNEPKDGRNLYLLREGMIMAGSTASEGVSATDMAKRLRLEQLKSSMLKNLTRFISRERLTIHNLPDSYDDVKLRKMVVSKTGSKPIESRVMRENKPTPTHPKGKSKGFGFLSFSRHEDALAVLRKLNNNPDIFSANHRPIVSFSIEDMNVLKIKERREIRSKLNNPTYQEKLKTKKLKRKENRKNKLDKKTVVSEIRKKTPKQVGENEDAYSGFASKKGNVPKLRGTFKLREQSKIHEKSMKTQNKLARRQKHELEVQQERQETKFDRVNKKKRISDKDSLVAKINKYKDLLKGNNDESSKKQKSKKWYVE</sequence>
<proteinExistence type="predicted"/>
<dbReference type="CDD" id="cd12415">
    <property type="entry name" value="RRM3_RBM28_like"/>
    <property type="match status" value="1"/>
</dbReference>
<feature type="region of interest" description="Disordered" evidence="6">
    <location>
        <begin position="1"/>
        <end position="28"/>
    </location>
</feature>
<keyword evidence="4" id="KW-0539">Nucleus</keyword>
<keyword evidence="9" id="KW-1185">Reference proteome</keyword>
<evidence type="ECO:0000259" key="7">
    <source>
        <dbReference type="PROSITE" id="PS50102"/>
    </source>
</evidence>
<dbReference type="InterPro" id="IPR000504">
    <property type="entry name" value="RRM_dom"/>
</dbReference>
<evidence type="ECO:0000313" key="9">
    <source>
        <dbReference type="Proteomes" id="UP001153620"/>
    </source>
</evidence>
<dbReference type="Pfam" id="PF00076">
    <property type="entry name" value="RRM_1"/>
    <property type="match status" value="2"/>
</dbReference>
<comment type="subcellular location">
    <subcellularLocation>
        <location evidence="1">Nucleus</location>
    </subcellularLocation>
</comment>
<dbReference type="InterPro" id="IPR051945">
    <property type="entry name" value="RRM_MRD1_RNA_proc_ribogen"/>
</dbReference>
<dbReference type="GO" id="GO:0005730">
    <property type="term" value="C:nucleolus"/>
    <property type="evidence" value="ECO:0007669"/>
    <property type="project" value="TreeGrafter"/>
</dbReference>
<feature type="compositionally biased region" description="Basic and acidic residues" evidence="6">
    <location>
        <begin position="380"/>
        <end position="396"/>
    </location>
</feature>
<evidence type="ECO:0000256" key="4">
    <source>
        <dbReference type="ARBA" id="ARBA00023242"/>
    </source>
</evidence>
<dbReference type="InterPro" id="IPR035979">
    <property type="entry name" value="RBD_domain_sf"/>
</dbReference>
<dbReference type="FunFam" id="3.30.70.330:FF:000182">
    <property type="entry name" value="RNA-binding motif protein 28"/>
    <property type="match status" value="1"/>
</dbReference>
<feature type="compositionally biased region" description="Basic and acidic residues" evidence="6">
    <location>
        <begin position="403"/>
        <end position="428"/>
    </location>
</feature>
<feature type="domain" description="RRM" evidence="7">
    <location>
        <begin position="35"/>
        <end position="125"/>
    </location>
</feature>
<reference evidence="8" key="2">
    <citation type="submission" date="2022-10" db="EMBL/GenBank/DDBJ databases">
        <authorList>
            <consortium name="ENA_rothamsted_submissions"/>
            <consortium name="culmorum"/>
            <person name="King R."/>
        </authorList>
    </citation>
    <scope>NUCLEOTIDE SEQUENCE</scope>
</reference>
<feature type="region of interest" description="Disordered" evidence="6">
    <location>
        <begin position="361"/>
        <end position="438"/>
    </location>
</feature>
<keyword evidence="3 5" id="KW-0694">RNA-binding</keyword>
<dbReference type="AlphaFoldDB" id="A0A9P0J741"/>
<evidence type="ECO:0000256" key="5">
    <source>
        <dbReference type="PROSITE-ProRule" id="PRU00176"/>
    </source>
</evidence>
<dbReference type="SUPFAM" id="SSF54928">
    <property type="entry name" value="RNA-binding domain, RBD"/>
    <property type="match status" value="1"/>
</dbReference>
<dbReference type="Gene3D" id="3.30.70.330">
    <property type="match status" value="2"/>
</dbReference>
<evidence type="ECO:0000256" key="3">
    <source>
        <dbReference type="ARBA" id="ARBA00022884"/>
    </source>
</evidence>
<protein>
    <recommendedName>
        <fullName evidence="7">RRM domain-containing protein</fullName>
    </recommendedName>
</protein>
<dbReference type="PROSITE" id="PS50102">
    <property type="entry name" value="RRM"/>
    <property type="match status" value="2"/>
</dbReference>
<evidence type="ECO:0000313" key="8">
    <source>
        <dbReference type="EMBL" id="CAH1727832.1"/>
    </source>
</evidence>
<evidence type="ECO:0000256" key="2">
    <source>
        <dbReference type="ARBA" id="ARBA00022737"/>
    </source>
</evidence>
<accession>A0A9P0J741</accession>
<dbReference type="CDD" id="cd12416">
    <property type="entry name" value="RRM4_RBM28_like"/>
    <property type="match status" value="1"/>
</dbReference>
<feature type="compositionally biased region" description="Basic residues" evidence="6">
    <location>
        <begin position="429"/>
        <end position="438"/>
    </location>
</feature>
<name>A0A9P0J741_9DIPT</name>